<dbReference type="FunFam" id="1.10.3380.10:FF:000012">
    <property type="entry name" value="DEAD/DEAH box DNA helicase"/>
    <property type="match status" value="1"/>
</dbReference>
<dbReference type="PROSITE" id="PS51192">
    <property type="entry name" value="HELICASE_ATP_BIND_1"/>
    <property type="match status" value="1"/>
</dbReference>
<dbReference type="SMART" id="SM00973">
    <property type="entry name" value="Sec63"/>
    <property type="match status" value="1"/>
</dbReference>
<feature type="region of interest" description="Disordered" evidence="11">
    <location>
        <begin position="93"/>
        <end position="161"/>
    </location>
</feature>
<feature type="region of interest" description="Disordered" evidence="11">
    <location>
        <begin position="1010"/>
        <end position="1059"/>
    </location>
</feature>
<reference evidence="15" key="1">
    <citation type="submission" date="2012-06" db="EMBL/GenBank/DDBJ databases">
        <title>The genome sequence of Coniosporium apollinis CBS 100218.</title>
        <authorList>
            <consortium name="The Broad Institute Genome Sequencing Platform"/>
            <person name="Cuomo C."/>
            <person name="Gorbushina A."/>
            <person name="Noack S."/>
            <person name="Walker B."/>
            <person name="Young S.K."/>
            <person name="Zeng Q."/>
            <person name="Gargeya S."/>
            <person name="Fitzgerald M."/>
            <person name="Haas B."/>
            <person name="Abouelleil A."/>
            <person name="Alvarado L."/>
            <person name="Arachchi H.M."/>
            <person name="Berlin A.M."/>
            <person name="Chapman S.B."/>
            <person name="Goldberg J."/>
            <person name="Griggs A."/>
            <person name="Gujja S."/>
            <person name="Hansen M."/>
            <person name="Howarth C."/>
            <person name="Imamovic A."/>
            <person name="Larimer J."/>
            <person name="McCowan C."/>
            <person name="Montmayeur A."/>
            <person name="Murphy C."/>
            <person name="Neiman D."/>
            <person name="Pearson M."/>
            <person name="Priest M."/>
            <person name="Roberts A."/>
            <person name="Saif S."/>
            <person name="Shea T."/>
            <person name="Sisk P."/>
            <person name="Sykes S."/>
            <person name="Wortman J."/>
            <person name="Nusbaum C."/>
            <person name="Birren B."/>
        </authorList>
    </citation>
    <scope>NUCLEOTIDE SEQUENCE [LARGE SCALE GENOMIC DNA]</scope>
    <source>
        <strain evidence="15">CBS 100218</strain>
    </source>
</reference>
<evidence type="ECO:0000259" key="12">
    <source>
        <dbReference type="PROSITE" id="PS51192"/>
    </source>
</evidence>
<accession>R7YYL3</accession>
<dbReference type="EMBL" id="JH767583">
    <property type="protein sequence ID" value="EON66879.1"/>
    <property type="molecule type" value="Genomic_DNA"/>
</dbReference>
<keyword evidence="2" id="KW-0547">Nucleotide-binding</keyword>
<dbReference type="InterPro" id="IPR057842">
    <property type="entry name" value="WH_MER3"/>
</dbReference>
<dbReference type="InterPro" id="IPR036388">
    <property type="entry name" value="WH-like_DNA-bd_sf"/>
</dbReference>
<dbReference type="GO" id="GO:0003676">
    <property type="term" value="F:nucleic acid binding"/>
    <property type="evidence" value="ECO:0007669"/>
    <property type="project" value="InterPro"/>
</dbReference>
<feature type="region of interest" description="Disordered" evidence="11">
    <location>
        <begin position="1"/>
        <end position="77"/>
    </location>
</feature>
<keyword evidence="15" id="KW-1185">Reference proteome</keyword>
<feature type="compositionally biased region" description="Basic and acidic residues" evidence="11">
    <location>
        <begin position="1348"/>
        <end position="1358"/>
    </location>
</feature>
<dbReference type="InterPro" id="IPR001650">
    <property type="entry name" value="Helicase_C-like"/>
</dbReference>
<feature type="compositionally biased region" description="Basic and acidic residues" evidence="11">
    <location>
        <begin position="1271"/>
        <end position="1285"/>
    </location>
</feature>
<evidence type="ECO:0000256" key="1">
    <source>
        <dbReference type="ARBA" id="ARBA00010140"/>
    </source>
</evidence>
<dbReference type="GO" id="GO:0005524">
    <property type="term" value="F:ATP binding"/>
    <property type="evidence" value="ECO:0007669"/>
    <property type="project" value="UniProtKB-KW"/>
</dbReference>
<comment type="catalytic activity">
    <reaction evidence="10">
        <text>ATP + H2O = ADP + phosphate + H(+)</text>
        <dbReference type="Rhea" id="RHEA:13065"/>
        <dbReference type="ChEBI" id="CHEBI:15377"/>
        <dbReference type="ChEBI" id="CHEBI:15378"/>
        <dbReference type="ChEBI" id="CHEBI:30616"/>
        <dbReference type="ChEBI" id="CHEBI:43474"/>
        <dbReference type="ChEBI" id="CHEBI:456216"/>
        <dbReference type="EC" id="5.6.2.4"/>
    </reaction>
</comment>
<comment type="similarity">
    <text evidence="1">Belongs to the helicase family. SKI2 subfamily.</text>
</comment>
<dbReference type="EC" id="5.6.2.4" evidence="9"/>
<evidence type="ECO:0000256" key="4">
    <source>
        <dbReference type="ARBA" id="ARBA00022806"/>
    </source>
</evidence>
<feature type="compositionally biased region" description="Polar residues" evidence="11">
    <location>
        <begin position="1086"/>
        <end position="1098"/>
    </location>
</feature>
<dbReference type="RefSeq" id="XP_007782196.1">
    <property type="nucleotide sequence ID" value="XM_007784006.1"/>
</dbReference>
<keyword evidence="5" id="KW-0067">ATP-binding</keyword>
<feature type="region of interest" description="Disordered" evidence="11">
    <location>
        <begin position="1144"/>
        <end position="1199"/>
    </location>
</feature>
<feature type="region of interest" description="Disordered" evidence="11">
    <location>
        <begin position="1086"/>
        <end position="1119"/>
    </location>
</feature>
<dbReference type="SMART" id="SM00487">
    <property type="entry name" value="DEXDc"/>
    <property type="match status" value="1"/>
</dbReference>
<dbReference type="PROSITE" id="PS51194">
    <property type="entry name" value="HELICASE_CTER"/>
    <property type="match status" value="1"/>
</dbReference>
<gene>
    <name evidence="14" type="ORF">W97_06281</name>
</gene>
<dbReference type="Gene3D" id="1.10.10.10">
    <property type="entry name" value="Winged helix-like DNA-binding domain superfamily/Winged helix DNA-binding domain"/>
    <property type="match status" value="1"/>
</dbReference>
<evidence type="ECO:0000256" key="6">
    <source>
        <dbReference type="ARBA" id="ARBA00023235"/>
    </source>
</evidence>
<feature type="domain" description="Helicase ATP-binding" evidence="12">
    <location>
        <begin position="211"/>
        <end position="385"/>
    </location>
</feature>
<dbReference type="InterPro" id="IPR011545">
    <property type="entry name" value="DEAD/DEAH_box_helicase_dom"/>
</dbReference>
<dbReference type="HOGENOM" id="CLU_000335_0_4_1"/>
<dbReference type="FunFam" id="1.10.10.10:FF:000012">
    <property type="entry name" value="U5 small nuclear ribonucleoprotein helicase"/>
    <property type="match status" value="1"/>
</dbReference>
<feature type="compositionally biased region" description="Basic and acidic residues" evidence="11">
    <location>
        <begin position="1297"/>
        <end position="1307"/>
    </location>
</feature>
<proteinExistence type="inferred from homology"/>
<comment type="catalytic activity">
    <reaction evidence="8">
        <text>Couples ATP hydrolysis with the unwinding of duplex DNA by translocating in the 3'-5' direction.</text>
        <dbReference type="EC" id="5.6.2.4"/>
    </reaction>
</comment>
<evidence type="ECO:0000256" key="3">
    <source>
        <dbReference type="ARBA" id="ARBA00022801"/>
    </source>
</evidence>
<dbReference type="SUPFAM" id="SSF52540">
    <property type="entry name" value="P-loop containing nucleoside triphosphate hydrolases"/>
    <property type="match status" value="1"/>
</dbReference>
<dbReference type="OrthoDB" id="5575at2759"/>
<feature type="compositionally biased region" description="Basic and acidic residues" evidence="11">
    <location>
        <begin position="1104"/>
        <end position="1119"/>
    </location>
</feature>
<evidence type="ECO:0000313" key="15">
    <source>
        <dbReference type="Proteomes" id="UP000016924"/>
    </source>
</evidence>
<dbReference type="OMA" id="VYGYQSH"/>
<dbReference type="Gene3D" id="3.40.50.300">
    <property type="entry name" value="P-loop containing nucleotide triphosphate hydrolases"/>
    <property type="match status" value="2"/>
</dbReference>
<dbReference type="InterPro" id="IPR036390">
    <property type="entry name" value="WH_DNA-bd_sf"/>
</dbReference>
<dbReference type="PANTHER" id="PTHR47835">
    <property type="entry name" value="HFM1, ATP DEPENDENT DNA HELICASE HOMOLOG"/>
    <property type="match status" value="1"/>
</dbReference>
<feature type="compositionally biased region" description="Polar residues" evidence="11">
    <location>
        <begin position="1156"/>
        <end position="1170"/>
    </location>
</feature>
<organism evidence="14 15">
    <name type="scientific">Coniosporium apollinis (strain CBS 100218)</name>
    <name type="common">Rock-inhabiting black yeast</name>
    <dbReference type="NCBI Taxonomy" id="1168221"/>
    <lineage>
        <taxon>Eukaryota</taxon>
        <taxon>Fungi</taxon>
        <taxon>Dikarya</taxon>
        <taxon>Ascomycota</taxon>
        <taxon>Pezizomycotina</taxon>
        <taxon>Dothideomycetes</taxon>
        <taxon>Dothideomycetes incertae sedis</taxon>
        <taxon>Coniosporium</taxon>
    </lineage>
</organism>
<feature type="compositionally biased region" description="Basic and acidic residues" evidence="11">
    <location>
        <begin position="32"/>
        <end position="43"/>
    </location>
</feature>
<dbReference type="InterPro" id="IPR014001">
    <property type="entry name" value="Helicase_ATP-bd"/>
</dbReference>
<dbReference type="SUPFAM" id="SSF46785">
    <property type="entry name" value="Winged helix' DNA-binding domain"/>
    <property type="match status" value="1"/>
</dbReference>
<name>R7YYL3_CONA1</name>
<evidence type="ECO:0000256" key="10">
    <source>
        <dbReference type="ARBA" id="ARBA00048988"/>
    </source>
</evidence>
<dbReference type="Gene3D" id="1.10.3380.10">
    <property type="entry name" value="Sec63 N-terminal domain-like domain"/>
    <property type="match status" value="1"/>
</dbReference>
<keyword evidence="4" id="KW-0347">Helicase</keyword>
<feature type="compositionally biased region" description="Basic and acidic residues" evidence="11">
    <location>
        <begin position="138"/>
        <end position="150"/>
    </location>
</feature>
<dbReference type="Pfam" id="PF00271">
    <property type="entry name" value="Helicase_C"/>
    <property type="match status" value="1"/>
</dbReference>
<protein>
    <recommendedName>
        <fullName evidence="9">DNA 3'-5' helicase</fullName>
        <ecNumber evidence="9">5.6.2.4</ecNumber>
    </recommendedName>
</protein>
<dbReference type="eggNOG" id="KOG0952">
    <property type="taxonomic scope" value="Eukaryota"/>
</dbReference>
<dbReference type="GO" id="GO:0016787">
    <property type="term" value="F:hydrolase activity"/>
    <property type="evidence" value="ECO:0007669"/>
    <property type="project" value="UniProtKB-KW"/>
</dbReference>
<evidence type="ECO:0000259" key="13">
    <source>
        <dbReference type="PROSITE" id="PS51194"/>
    </source>
</evidence>
<dbReference type="Pfam" id="PF02889">
    <property type="entry name" value="Sec63"/>
    <property type="match status" value="1"/>
</dbReference>
<sequence>MEPEHYPREHYAFTEDDTAAGRELPLDAFDEEMLRRPYDDRQRQATQGRARLTLAPRHTERSTQAREPSYPGQEYGSRGVMSQLDYATGEAPNLSQFAYSPPSAPDVSSSPHILPSSPAIRASQRRNDLRRSNSRPQRQYEDEPYDDRPRASAAQDSQPSYYKAAPKQMVLQHAPPVAQGIELVPTHELPDRFRSIFPFPLFNAIQSKSFQAVYRSNDNFVLSSPTGSGKTAILELAICRIINGYSGGQYKIIYQAPTKSLCSERQRDWQKKFGPLDLQCAELTGDTDGAQLHKVQNASIIITTPEKWDSMTRKWKDHEKLMRMVKLFLVDEVHILKEDRGATLEAVVSRMKSVGSDVRFVALSATVPNLEDVAAWLGRNPTNQGTPALHEKFGEEFRPVKLQKHVVGFQSNGNDFVFDKVMDAKLPDVIAKYSQRKPIMIFCCTRKATVNTAKLLANWWTTKGPGDRYWEAPRRHVKVLDNDLRNCVSAGVSFHHAGIEQADRLAVEQGFLGGDINVICCTSTLAVGVNLPCHFVIIKNTVSWQGNVCKEYADLEVMQMLGRAGRPQFDDSAVAVIMTRTEKARHYEKMVSGEEILESCLHLNLIEHLNAEIGLGTVRDLHSAKKWLAGTFLYIRLRENPNHYRLEGDSGSGSLDERLERICDRSVSLLREHELVEDGSTLRSTEFGDAMARYYLQFQTMKVFLSLQPKAKLSEILSALAQAAEFREVRFRSGEKPLYKELNKSPFIKFSIPVDLAMPAHKVSLVIQSVLGGIDLPVDDKTAKHRIQYNTDVSIIFQHVHRLIRCIIDCQLYLEDSIASRNALMLARSLGARVWDDSPLQLKQIEQIGIVAVRKLVNAGVKTIEELGNMEPHRIETVLSKHPPFGMKLQDRLKAFPKLRVSVQMMGKTIKPGEGVKVNLRVEIGFMNEKIPETYQKKPVYVCLLAETSDGHKVHFCRISAKKLNKGQDVLFSANMSSPSQSITCYVMCDEIAGTLRQASLKPEIPVSAFPTPKAAKEAELSTRRSNDLHKPGPNTSKRRQDSVRLSHAAQNDDDFEDLDLDDSDFVKAATTDLDFTHIDTLRSRTSAATRKNTVSNAKSKKTPQHEPVQEEEEREARRLDNGKWACNHICRDKTSCNHLCCREGMEKPPKRPKNKSTTGEKTSTQQAGGKNQKKPPGIQGTQTKLNLNATKSRPQPTLDRASIECVDLSKREISDDYMAHAPRDYKALHRLHTSVQKAPPLPPSATRVMRNKPDYSYAEGGIPSLSFLGDTRDTRDTEHRKSSEDYGGWPSPSVMAEDHMAEDHMADTMSPPHEPEEMDMDQRSDSPRISDDDSMLDAVMVGLADSEDLKPTQRTEDNSLPATQAYDDGDFSWSGPPKRLSTPGLASPSPGKLVVPAPKEEKSLFVTDASSSQAPESTPDGPPKSFLGFKRARELIEMPQPMMPSLTKKSKKPLYDDKPKEKNAAEPVGEEEKWAPVACEKSTPPAEIKQRPEFEGLEAWIVAEFGDVAEFV</sequence>
<keyword evidence="6" id="KW-0413">Isomerase</keyword>
<evidence type="ECO:0000256" key="5">
    <source>
        <dbReference type="ARBA" id="ARBA00022840"/>
    </source>
</evidence>
<feature type="compositionally biased region" description="Basic and acidic residues" evidence="11">
    <location>
        <begin position="1321"/>
        <end position="1332"/>
    </location>
</feature>
<dbReference type="SMART" id="SM00490">
    <property type="entry name" value="HELICc"/>
    <property type="match status" value="1"/>
</dbReference>
<feature type="domain" description="Helicase C-terminal" evidence="13">
    <location>
        <begin position="425"/>
        <end position="613"/>
    </location>
</feature>
<dbReference type="Pfam" id="PF23445">
    <property type="entry name" value="WHD_SNRNP200"/>
    <property type="match status" value="1"/>
</dbReference>
<dbReference type="InterPro" id="IPR027417">
    <property type="entry name" value="P-loop_NTPase"/>
</dbReference>
<dbReference type="STRING" id="1168221.R7YYL3"/>
<evidence type="ECO:0000256" key="9">
    <source>
        <dbReference type="ARBA" id="ARBA00034808"/>
    </source>
</evidence>
<keyword evidence="7" id="KW-0469">Meiosis</keyword>
<evidence type="ECO:0000256" key="11">
    <source>
        <dbReference type="SAM" id="MobiDB-lite"/>
    </source>
</evidence>
<dbReference type="Proteomes" id="UP000016924">
    <property type="component" value="Unassembled WGS sequence"/>
</dbReference>
<evidence type="ECO:0000256" key="7">
    <source>
        <dbReference type="ARBA" id="ARBA00023254"/>
    </source>
</evidence>
<keyword evidence="3" id="KW-0378">Hydrolase</keyword>
<dbReference type="CDD" id="cd18795">
    <property type="entry name" value="SF2_C_Ski2"/>
    <property type="match status" value="1"/>
</dbReference>
<dbReference type="InterPro" id="IPR004179">
    <property type="entry name" value="Sec63-dom"/>
</dbReference>
<feature type="compositionally biased region" description="Basic and acidic residues" evidence="11">
    <location>
        <begin position="1454"/>
        <end position="1475"/>
    </location>
</feature>
<dbReference type="InterPro" id="IPR052247">
    <property type="entry name" value="Meiotic_Crossover_Helicase"/>
</dbReference>
<dbReference type="Pfam" id="PF00270">
    <property type="entry name" value="DEAD"/>
    <property type="match status" value="1"/>
</dbReference>
<feature type="compositionally biased region" description="Basic and acidic residues" evidence="11">
    <location>
        <begin position="1015"/>
        <end position="1031"/>
    </location>
</feature>
<dbReference type="GO" id="GO:0043138">
    <property type="term" value="F:3'-5' DNA helicase activity"/>
    <property type="evidence" value="ECO:0007669"/>
    <property type="project" value="UniProtKB-EC"/>
</dbReference>
<feature type="compositionally biased region" description="Polar residues" evidence="11">
    <location>
        <begin position="1180"/>
        <end position="1196"/>
    </location>
</feature>
<dbReference type="GO" id="GO:0007131">
    <property type="term" value="P:reciprocal meiotic recombination"/>
    <property type="evidence" value="ECO:0007669"/>
    <property type="project" value="UniProtKB-ARBA"/>
</dbReference>
<dbReference type="SUPFAM" id="SSF158702">
    <property type="entry name" value="Sec63 N-terminal domain-like"/>
    <property type="match status" value="1"/>
</dbReference>
<feature type="region of interest" description="Disordered" evidence="11">
    <location>
        <begin position="1266"/>
        <end position="1487"/>
    </location>
</feature>
<evidence type="ECO:0000256" key="2">
    <source>
        <dbReference type="ARBA" id="ARBA00022741"/>
    </source>
</evidence>
<dbReference type="PANTHER" id="PTHR47835:SF3">
    <property type="entry name" value="HELICASE FOR MEIOSIS 1"/>
    <property type="match status" value="1"/>
</dbReference>
<dbReference type="FunFam" id="3.40.50.300:FF:001076">
    <property type="entry name" value="ATP-dependent DNA helicase MER3"/>
    <property type="match status" value="1"/>
</dbReference>
<evidence type="ECO:0000313" key="14">
    <source>
        <dbReference type="EMBL" id="EON66879.1"/>
    </source>
</evidence>
<dbReference type="GeneID" id="19903592"/>
<evidence type="ECO:0000256" key="8">
    <source>
        <dbReference type="ARBA" id="ARBA00034617"/>
    </source>
</evidence>
<feature type="compositionally biased region" description="Basic and acidic residues" evidence="11">
    <location>
        <begin position="1"/>
        <end position="13"/>
    </location>
</feature>